<reference evidence="3" key="1">
    <citation type="submission" date="2023-07" db="EMBL/GenBank/DDBJ databases">
        <title>draft genome sequence of fig (Ficus carica).</title>
        <authorList>
            <person name="Takahashi T."/>
            <person name="Nishimura K."/>
        </authorList>
    </citation>
    <scope>NUCLEOTIDE SEQUENCE</scope>
</reference>
<dbReference type="Proteomes" id="UP001187192">
    <property type="component" value="Unassembled WGS sequence"/>
</dbReference>
<protein>
    <recommendedName>
        <fullName evidence="2">MD-2-related lipid-recognition domain-containing protein</fullName>
    </recommendedName>
</protein>
<keyword evidence="4" id="KW-1185">Reference proteome</keyword>
<dbReference type="InterPro" id="IPR014756">
    <property type="entry name" value="Ig_E-set"/>
</dbReference>
<dbReference type="EMBL" id="BTGU01000096">
    <property type="protein sequence ID" value="GMN60164.1"/>
    <property type="molecule type" value="Genomic_DNA"/>
</dbReference>
<dbReference type="AlphaFoldDB" id="A0AA88DVK0"/>
<evidence type="ECO:0000259" key="2">
    <source>
        <dbReference type="SMART" id="SM00737"/>
    </source>
</evidence>
<dbReference type="SMART" id="SM00737">
    <property type="entry name" value="ML"/>
    <property type="match status" value="1"/>
</dbReference>
<evidence type="ECO:0000313" key="4">
    <source>
        <dbReference type="Proteomes" id="UP001187192"/>
    </source>
</evidence>
<feature type="signal peptide" evidence="1">
    <location>
        <begin position="1"/>
        <end position="24"/>
    </location>
</feature>
<feature type="domain" description="MD-2-related lipid-recognition" evidence="2">
    <location>
        <begin position="27"/>
        <end position="125"/>
    </location>
</feature>
<dbReference type="SUPFAM" id="SSF81296">
    <property type="entry name" value="E set domains"/>
    <property type="match status" value="1"/>
</dbReference>
<organism evidence="3 4">
    <name type="scientific">Ficus carica</name>
    <name type="common">Common fig</name>
    <dbReference type="NCBI Taxonomy" id="3494"/>
    <lineage>
        <taxon>Eukaryota</taxon>
        <taxon>Viridiplantae</taxon>
        <taxon>Streptophyta</taxon>
        <taxon>Embryophyta</taxon>
        <taxon>Tracheophyta</taxon>
        <taxon>Spermatophyta</taxon>
        <taxon>Magnoliopsida</taxon>
        <taxon>eudicotyledons</taxon>
        <taxon>Gunneridae</taxon>
        <taxon>Pentapetalae</taxon>
        <taxon>rosids</taxon>
        <taxon>fabids</taxon>
        <taxon>Rosales</taxon>
        <taxon>Moraceae</taxon>
        <taxon>Ficeae</taxon>
        <taxon>Ficus</taxon>
    </lineage>
</organism>
<comment type="caution">
    <text evidence="3">The sequence shown here is derived from an EMBL/GenBank/DDBJ whole genome shotgun (WGS) entry which is preliminary data.</text>
</comment>
<dbReference type="InterPro" id="IPR003172">
    <property type="entry name" value="ML_dom"/>
</dbReference>
<dbReference type="GO" id="GO:0015918">
    <property type="term" value="P:sterol transport"/>
    <property type="evidence" value="ECO:0007669"/>
    <property type="project" value="InterPro"/>
</dbReference>
<dbReference type="PANTHER" id="PTHR11306:SF64">
    <property type="entry name" value="LEGUMINOSIN GROUP578 SECRETED PEPTIDE"/>
    <property type="match status" value="1"/>
</dbReference>
<name>A0AA88DVK0_FICCA</name>
<feature type="chain" id="PRO_5041736104" description="MD-2-related lipid-recognition domain-containing protein" evidence="1">
    <location>
        <begin position="25"/>
        <end position="125"/>
    </location>
</feature>
<evidence type="ECO:0000256" key="1">
    <source>
        <dbReference type="SAM" id="SignalP"/>
    </source>
</evidence>
<gene>
    <name evidence="3" type="ORF">TIFTF001_029256</name>
</gene>
<dbReference type="PANTHER" id="PTHR11306">
    <property type="entry name" value="NIEMANN PICK TYPE C2 PROTEIN NPC2-RELATED"/>
    <property type="match status" value="1"/>
</dbReference>
<keyword evidence="1" id="KW-0732">Signal</keyword>
<dbReference type="GO" id="GO:0032934">
    <property type="term" value="F:sterol binding"/>
    <property type="evidence" value="ECO:0007669"/>
    <property type="project" value="InterPro"/>
</dbReference>
<sequence>MEKLSFVALFFFSSLFLLLPSSHSTNVKYCDKKGNYAVKVNAVKISLDPVVSGKPATFNISASTGRRISGGKLVIDVSYFGLHVHTETHELNEEIPCPIDAGNFVLSHTRTLPGFTPPVSSTIQD</sequence>
<accession>A0AA88DVK0</accession>
<dbReference type="InterPro" id="IPR039670">
    <property type="entry name" value="NPC2-like"/>
</dbReference>
<evidence type="ECO:0000313" key="3">
    <source>
        <dbReference type="EMBL" id="GMN60164.1"/>
    </source>
</evidence>
<proteinExistence type="predicted"/>
<dbReference type="Pfam" id="PF02221">
    <property type="entry name" value="E1_DerP2_DerF2"/>
    <property type="match status" value="1"/>
</dbReference>